<keyword evidence="2" id="KW-1185">Reference proteome</keyword>
<evidence type="ECO:0000313" key="2">
    <source>
        <dbReference type="Proteomes" id="UP000309038"/>
    </source>
</evidence>
<accession>A0A4S4KLH9</accession>
<dbReference type="EMBL" id="SGPJ01000113">
    <property type="protein sequence ID" value="THG98567.1"/>
    <property type="molecule type" value="Genomic_DNA"/>
</dbReference>
<reference evidence="1 2" key="1">
    <citation type="submission" date="2019-02" db="EMBL/GenBank/DDBJ databases">
        <title>Genome sequencing of the rare red list fungi Phlebia centrifuga.</title>
        <authorList>
            <person name="Buettner E."/>
            <person name="Kellner H."/>
        </authorList>
    </citation>
    <scope>NUCLEOTIDE SEQUENCE [LARGE SCALE GENOMIC DNA]</scope>
    <source>
        <strain evidence="1 2">DSM 108282</strain>
    </source>
</reference>
<proteinExistence type="predicted"/>
<dbReference type="InterPro" id="IPR052999">
    <property type="entry name" value="PTS1_Protein"/>
</dbReference>
<organism evidence="1 2">
    <name type="scientific">Hermanssonia centrifuga</name>
    <dbReference type="NCBI Taxonomy" id="98765"/>
    <lineage>
        <taxon>Eukaryota</taxon>
        <taxon>Fungi</taxon>
        <taxon>Dikarya</taxon>
        <taxon>Basidiomycota</taxon>
        <taxon>Agaricomycotina</taxon>
        <taxon>Agaricomycetes</taxon>
        <taxon>Polyporales</taxon>
        <taxon>Meruliaceae</taxon>
        <taxon>Hermanssonia</taxon>
    </lineage>
</organism>
<dbReference type="Proteomes" id="UP000309038">
    <property type="component" value="Unassembled WGS sequence"/>
</dbReference>
<dbReference type="PANTHER" id="PTHR28180">
    <property type="entry name" value="CONSERVED MITOCHONDRIAL PROTEIN-RELATED"/>
    <property type="match status" value="1"/>
</dbReference>
<protein>
    <submittedName>
        <fullName evidence="1">Uncharacterized protein</fullName>
    </submittedName>
</protein>
<sequence>MPVNHLPPVVKQLLTLRNPQLPPAPSLAKLNAVFKTTFEDARAKRAQTGWLTLTTCTLLTANVPSSVGHLYKFATRTSPEDAASRVSLPDALNKAALMREAALKSCIFVGVPRTILSLTGMREVLEDDVKAGLRTQPESNRTPDEDNVADILARGRALWSTIYTPHAEKLYDKLGALHPDFIEFIIQAYGAVLSPLPIGSNQQGNLSRALGSVVGTACLRAEGGVGPQLISHVFGLLKARDVEGLSEEDYWLASDEGTEWVIRTVDAILDVVKPESEEQKVQSKL</sequence>
<name>A0A4S4KLH9_9APHY</name>
<evidence type="ECO:0000313" key="1">
    <source>
        <dbReference type="EMBL" id="THG98567.1"/>
    </source>
</evidence>
<dbReference type="Gene3D" id="1.20.1290.10">
    <property type="entry name" value="AhpD-like"/>
    <property type="match status" value="1"/>
</dbReference>
<dbReference type="PANTHER" id="PTHR28180:SF2">
    <property type="entry name" value="PEROXISOMAL PROTEIN 2"/>
    <property type="match status" value="1"/>
</dbReference>
<dbReference type="InterPro" id="IPR029032">
    <property type="entry name" value="AhpD-like"/>
</dbReference>
<comment type="caution">
    <text evidence="1">The sequence shown here is derived from an EMBL/GenBank/DDBJ whole genome shotgun (WGS) entry which is preliminary data.</text>
</comment>
<gene>
    <name evidence="1" type="ORF">EW026_g3648</name>
</gene>
<dbReference type="AlphaFoldDB" id="A0A4S4KLH9"/>